<gene>
    <name evidence="1" type="ordered locus">Cyan7822_2509</name>
</gene>
<dbReference type="OrthoDB" id="431106at2"/>
<dbReference type="RefSeq" id="WP_013322586.1">
    <property type="nucleotide sequence ID" value="NC_014501.1"/>
</dbReference>
<dbReference type="HOGENOM" id="CLU_205767_0_0_3"/>
<protein>
    <submittedName>
        <fullName evidence="1">Uncharacterized protein</fullName>
    </submittedName>
</protein>
<name>E0UHV1_GLOV7</name>
<evidence type="ECO:0000313" key="2">
    <source>
        <dbReference type="Proteomes" id="UP000008206"/>
    </source>
</evidence>
<organism evidence="1 2">
    <name type="scientific">Gloeothece verrucosa (strain PCC 7822)</name>
    <name type="common">Cyanothece sp. (strain PCC 7822)</name>
    <dbReference type="NCBI Taxonomy" id="497965"/>
    <lineage>
        <taxon>Bacteria</taxon>
        <taxon>Bacillati</taxon>
        <taxon>Cyanobacteriota</taxon>
        <taxon>Cyanophyceae</taxon>
        <taxon>Oscillatoriophycideae</taxon>
        <taxon>Chroococcales</taxon>
        <taxon>Aphanothecaceae</taxon>
        <taxon>Gloeothece</taxon>
        <taxon>Gloeothece verrucosa</taxon>
    </lineage>
</organism>
<evidence type="ECO:0000313" key="1">
    <source>
        <dbReference type="EMBL" id="ADN14481.1"/>
    </source>
</evidence>
<keyword evidence="2" id="KW-1185">Reference proteome</keyword>
<dbReference type="KEGG" id="cyj:Cyan7822_2509"/>
<accession>E0UHV1</accession>
<dbReference type="EMBL" id="CP002198">
    <property type="protein sequence ID" value="ADN14481.1"/>
    <property type="molecule type" value="Genomic_DNA"/>
</dbReference>
<dbReference type="AlphaFoldDB" id="E0UHV1"/>
<reference evidence="1" key="1">
    <citation type="submission" date="2010-09" db="EMBL/GenBank/DDBJ databases">
        <title>Complete sequence of Chromosome of Cyanothece sp. PCC 7822.</title>
        <authorList>
            <consortium name="US DOE Joint Genome Institute"/>
            <person name="Lucas S."/>
            <person name="Copeland A."/>
            <person name="Lapidus A."/>
            <person name="Cheng J.-F."/>
            <person name="Bruce D."/>
            <person name="Goodwin L."/>
            <person name="Pitluck S."/>
            <person name="Saunders E."/>
            <person name="Brettin T."/>
            <person name="Detter J.C."/>
            <person name="Han C."/>
            <person name="Land M."/>
            <person name="Hauser L."/>
            <person name="Chang Y.-J."/>
            <person name="Jeffries C."/>
            <person name="Kyrpides N."/>
            <person name="Ivanova N."/>
            <person name="Mikhailova N."/>
            <person name="Pakrasi H."/>
            <person name="Sherman L."/>
            <person name="Woyke T."/>
        </authorList>
    </citation>
    <scope>NUCLEOTIDE SEQUENCE</scope>
    <source>
        <strain evidence="1">PCC 7822</strain>
    </source>
</reference>
<sequence>MQRQTMNLGNWINNSLIFLLIIYMIKTALGIDLVKQCHAEEVLVGICSPSQAQNNWINWTGERIPY</sequence>
<dbReference type="Proteomes" id="UP000008206">
    <property type="component" value="Chromosome"/>
</dbReference>
<proteinExistence type="predicted"/>